<keyword evidence="3" id="KW-1185">Reference proteome</keyword>
<dbReference type="EMBL" id="JAYMYQ010000009">
    <property type="protein sequence ID" value="KAK7313055.1"/>
    <property type="molecule type" value="Genomic_DNA"/>
</dbReference>
<protein>
    <submittedName>
        <fullName evidence="2">Uncharacterized protein</fullName>
    </submittedName>
</protein>
<dbReference type="EMBL" id="JAYMYQ010000009">
    <property type="protein sequence ID" value="KAK7313048.1"/>
    <property type="molecule type" value="Genomic_DNA"/>
</dbReference>
<dbReference type="Proteomes" id="UP001367508">
    <property type="component" value="Unassembled WGS sequence"/>
</dbReference>
<dbReference type="AlphaFoldDB" id="A0AAN9PUS1"/>
<name>A0AAN9PUS1_CANGL</name>
<evidence type="ECO:0000313" key="2">
    <source>
        <dbReference type="EMBL" id="KAK7313055.1"/>
    </source>
</evidence>
<sequence>MVTSFHKLTKQQHHVNELSLSSITSTLSPSPIDIQGFFSSTPKFEPFIQALTITLIDLSKDGRKLDQLKDNFERQSVDLLFFSTLMLLFDFVKSDDIKILRDIEQFCTT</sequence>
<organism evidence="2 3">
    <name type="scientific">Canavalia gladiata</name>
    <name type="common">Sword bean</name>
    <name type="synonym">Dolichos gladiatus</name>
    <dbReference type="NCBI Taxonomy" id="3824"/>
    <lineage>
        <taxon>Eukaryota</taxon>
        <taxon>Viridiplantae</taxon>
        <taxon>Streptophyta</taxon>
        <taxon>Embryophyta</taxon>
        <taxon>Tracheophyta</taxon>
        <taxon>Spermatophyta</taxon>
        <taxon>Magnoliopsida</taxon>
        <taxon>eudicotyledons</taxon>
        <taxon>Gunneridae</taxon>
        <taxon>Pentapetalae</taxon>
        <taxon>rosids</taxon>
        <taxon>fabids</taxon>
        <taxon>Fabales</taxon>
        <taxon>Fabaceae</taxon>
        <taxon>Papilionoideae</taxon>
        <taxon>50 kb inversion clade</taxon>
        <taxon>NPAAA clade</taxon>
        <taxon>indigoferoid/millettioid clade</taxon>
        <taxon>Phaseoleae</taxon>
        <taxon>Canavalia</taxon>
    </lineage>
</organism>
<proteinExistence type="predicted"/>
<evidence type="ECO:0000313" key="3">
    <source>
        <dbReference type="Proteomes" id="UP001367508"/>
    </source>
</evidence>
<reference evidence="2 3" key="1">
    <citation type="submission" date="2024-01" db="EMBL/GenBank/DDBJ databases">
        <title>The genomes of 5 underutilized Papilionoideae crops provide insights into root nodulation and disease resistanc.</title>
        <authorList>
            <person name="Jiang F."/>
        </authorList>
    </citation>
    <scope>NUCLEOTIDE SEQUENCE [LARGE SCALE GENOMIC DNA]</scope>
    <source>
        <strain evidence="2">LVBAO_FW01</strain>
        <tissue evidence="2">Leaves</tissue>
    </source>
</reference>
<comment type="caution">
    <text evidence="2">The sequence shown here is derived from an EMBL/GenBank/DDBJ whole genome shotgun (WGS) entry which is preliminary data.</text>
</comment>
<gene>
    <name evidence="1" type="ORF">VNO77_37407</name>
    <name evidence="2" type="ORF">VNO77_37416</name>
</gene>
<accession>A0AAN9PUS1</accession>
<evidence type="ECO:0000313" key="1">
    <source>
        <dbReference type="EMBL" id="KAK7313048.1"/>
    </source>
</evidence>